<evidence type="ECO:0000259" key="1">
    <source>
        <dbReference type="Pfam" id="PF10686"/>
    </source>
</evidence>
<name>A0A6J5MES7_9CAUD</name>
<dbReference type="InterPro" id="IPR019627">
    <property type="entry name" value="YAcAr"/>
</dbReference>
<dbReference type="Gene3D" id="3.40.50.450">
    <property type="match status" value="1"/>
</dbReference>
<protein>
    <submittedName>
        <fullName evidence="2">Mycobacteriophage D29, Gp61</fullName>
    </submittedName>
</protein>
<organism evidence="2">
    <name type="scientific">uncultured Caudovirales phage</name>
    <dbReference type="NCBI Taxonomy" id="2100421"/>
    <lineage>
        <taxon>Viruses</taxon>
        <taxon>Duplodnaviria</taxon>
        <taxon>Heunggongvirae</taxon>
        <taxon>Uroviricota</taxon>
        <taxon>Caudoviricetes</taxon>
        <taxon>Peduoviridae</taxon>
        <taxon>Maltschvirus</taxon>
        <taxon>Maltschvirus maltsch</taxon>
    </lineage>
</organism>
<accession>A0A6J5MES7</accession>
<proteinExistence type="predicted"/>
<evidence type="ECO:0000313" key="2">
    <source>
        <dbReference type="EMBL" id="CAB4143546.1"/>
    </source>
</evidence>
<dbReference type="Pfam" id="PF10686">
    <property type="entry name" value="YAcAr"/>
    <property type="match status" value="1"/>
</dbReference>
<feature type="domain" description="YspA cpYpsA-related SLOG" evidence="1">
    <location>
        <begin position="1"/>
        <end position="64"/>
    </location>
</feature>
<dbReference type="EMBL" id="LR796423">
    <property type="protein sequence ID" value="CAB4143546.1"/>
    <property type="molecule type" value="Genomic_DNA"/>
</dbReference>
<sequence>MKVIIAGTRVVEDYQLVVESIRRSGYSISEVVSGCATGVDRLGERWAIANNIPIKEMPADWNRFGNSAGPHRNKQMAEYADAAVIIWDGKSRGTRNMIENMIRRKKPYYIGMTSATLEDFV</sequence>
<gene>
    <name evidence="2" type="ORF">UFOVP447_174</name>
</gene>
<reference evidence="2" key="1">
    <citation type="submission" date="2020-04" db="EMBL/GenBank/DDBJ databases">
        <authorList>
            <person name="Chiriac C."/>
            <person name="Salcher M."/>
            <person name="Ghai R."/>
            <person name="Kavagutti S V."/>
        </authorList>
    </citation>
    <scope>NUCLEOTIDE SEQUENCE</scope>
</reference>